<keyword evidence="2" id="KW-0238">DNA-binding</keyword>
<accession>A0ABQ4S617</accession>
<sequence>MSSVIEPQFGLNATGAANPGLRIRFRPAALPRVATVLIGPSGLYQDGLISILEENGYLAVDALGSVEEFDPDSQPELILLTEFAWSEEMREAIPQLRRMAPKARIAILAEPSDGTMLRSLLDLGVQACLGYLTQPETLIKSLNVIMSGNIVMPIEVVPYLGRTVPRAPAPRLLAPPAVAAPAPGTSETLTGREVEILSCLAGGLSNKLIARRLAIAEATVKIHVKSILRKTGLQNRTQAAIWTHQHGITPAVPCAARE</sequence>
<dbReference type="EMBL" id="BPQQ01000003">
    <property type="protein sequence ID" value="GJD98401.1"/>
    <property type="molecule type" value="Genomic_DNA"/>
</dbReference>
<organism evidence="5 6">
    <name type="scientific">Methylobacterium isbiliense</name>
    <dbReference type="NCBI Taxonomy" id="315478"/>
    <lineage>
        <taxon>Bacteria</taxon>
        <taxon>Pseudomonadati</taxon>
        <taxon>Pseudomonadota</taxon>
        <taxon>Alphaproteobacteria</taxon>
        <taxon>Hyphomicrobiales</taxon>
        <taxon>Methylobacteriaceae</taxon>
        <taxon>Methylobacterium</taxon>
    </lineage>
</organism>
<evidence type="ECO:0000256" key="3">
    <source>
        <dbReference type="ARBA" id="ARBA00023163"/>
    </source>
</evidence>
<dbReference type="InterPro" id="IPR000792">
    <property type="entry name" value="Tscrpt_reg_LuxR_C"/>
</dbReference>
<protein>
    <submittedName>
        <fullName evidence="5">HTH-type transcriptional regulator MalT</fullName>
    </submittedName>
</protein>
<dbReference type="InterPro" id="IPR011006">
    <property type="entry name" value="CheY-like_superfamily"/>
</dbReference>
<keyword evidence="3" id="KW-0804">Transcription</keyword>
<proteinExistence type="predicted"/>
<reference evidence="5" key="2">
    <citation type="submission" date="2021-08" db="EMBL/GenBank/DDBJ databases">
        <authorList>
            <person name="Tani A."/>
            <person name="Ola A."/>
            <person name="Ogura Y."/>
            <person name="Katsura K."/>
            <person name="Hayashi T."/>
        </authorList>
    </citation>
    <scope>NUCLEOTIDE SEQUENCE</scope>
    <source>
        <strain evidence="5">DSM 17168</strain>
    </source>
</reference>
<comment type="caution">
    <text evidence="5">The sequence shown here is derived from an EMBL/GenBank/DDBJ whole genome shotgun (WGS) entry which is preliminary data.</text>
</comment>
<evidence type="ECO:0000259" key="4">
    <source>
        <dbReference type="PROSITE" id="PS50043"/>
    </source>
</evidence>
<dbReference type="CDD" id="cd06170">
    <property type="entry name" value="LuxR_C_like"/>
    <property type="match status" value="1"/>
</dbReference>
<dbReference type="PROSITE" id="PS50043">
    <property type="entry name" value="HTH_LUXR_2"/>
    <property type="match status" value="1"/>
</dbReference>
<dbReference type="RefSeq" id="WP_238233351.1">
    <property type="nucleotide sequence ID" value="NZ_BPQQ01000003.1"/>
</dbReference>
<evidence type="ECO:0000256" key="2">
    <source>
        <dbReference type="ARBA" id="ARBA00023125"/>
    </source>
</evidence>
<dbReference type="Gene3D" id="3.40.50.2300">
    <property type="match status" value="1"/>
</dbReference>
<dbReference type="SMART" id="SM00421">
    <property type="entry name" value="HTH_LUXR"/>
    <property type="match status" value="1"/>
</dbReference>
<evidence type="ECO:0000256" key="1">
    <source>
        <dbReference type="ARBA" id="ARBA00023015"/>
    </source>
</evidence>
<dbReference type="PROSITE" id="PS00622">
    <property type="entry name" value="HTH_LUXR_1"/>
    <property type="match status" value="1"/>
</dbReference>
<evidence type="ECO:0000313" key="5">
    <source>
        <dbReference type="EMBL" id="GJD98401.1"/>
    </source>
</evidence>
<keyword evidence="1" id="KW-0805">Transcription regulation</keyword>
<dbReference type="PANTHER" id="PTHR44688">
    <property type="entry name" value="DNA-BINDING TRANSCRIPTIONAL ACTIVATOR DEVR_DOSR"/>
    <property type="match status" value="1"/>
</dbReference>
<feature type="domain" description="HTH luxR-type" evidence="4">
    <location>
        <begin position="182"/>
        <end position="247"/>
    </location>
</feature>
<name>A0ABQ4S617_9HYPH</name>
<gene>
    <name evidence="5" type="primary">malT_1</name>
    <name evidence="5" type="ORF">GMJLKIPL_0309</name>
</gene>
<evidence type="ECO:0000313" key="6">
    <source>
        <dbReference type="Proteomes" id="UP001055153"/>
    </source>
</evidence>
<dbReference type="PANTHER" id="PTHR44688:SF16">
    <property type="entry name" value="DNA-BINDING TRANSCRIPTIONAL ACTIVATOR DEVR_DOSR"/>
    <property type="match status" value="1"/>
</dbReference>
<dbReference type="InterPro" id="IPR016032">
    <property type="entry name" value="Sig_transdc_resp-reg_C-effctor"/>
</dbReference>
<dbReference type="SUPFAM" id="SSF52172">
    <property type="entry name" value="CheY-like"/>
    <property type="match status" value="1"/>
</dbReference>
<reference evidence="5" key="1">
    <citation type="journal article" date="2021" name="Front. Microbiol.">
        <title>Comprehensive Comparative Genomics and Phenotyping of Methylobacterium Species.</title>
        <authorList>
            <person name="Alessa O."/>
            <person name="Ogura Y."/>
            <person name="Fujitani Y."/>
            <person name="Takami H."/>
            <person name="Hayashi T."/>
            <person name="Sahin N."/>
            <person name="Tani A."/>
        </authorList>
    </citation>
    <scope>NUCLEOTIDE SEQUENCE</scope>
    <source>
        <strain evidence="5">DSM 17168</strain>
    </source>
</reference>
<dbReference type="Pfam" id="PF00196">
    <property type="entry name" value="GerE"/>
    <property type="match status" value="1"/>
</dbReference>
<dbReference type="SUPFAM" id="SSF46894">
    <property type="entry name" value="C-terminal effector domain of the bipartite response regulators"/>
    <property type="match status" value="1"/>
</dbReference>
<dbReference type="Proteomes" id="UP001055153">
    <property type="component" value="Unassembled WGS sequence"/>
</dbReference>
<keyword evidence="6" id="KW-1185">Reference proteome</keyword>
<dbReference type="PRINTS" id="PR00038">
    <property type="entry name" value="HTHLUXR"/>
</dbReference>